<dbReference type="Pfam" id="PF06386">
    <property type="entry name" value="GvpL_GvpF"/>
    <property type="match status" value="1"/>
</dbReference>
<protein>
    <submittedName>
        <fullName evidence="4">GvpL/GvpF family gas vesicle protein</fullName>
    </submittedName>
</protein>
<comment type="similarity">
    <text evidence="3">Belongs to the gas vesicle GvpF/GvpL family.</text>
</comment>
<evidence type="ECO:0000313" key="5">
    <source>
        <dbReference type="Proteomes" id="UP001501822"/>
    </source>
</evidence>
<proteinExistence type="inferred from homology"/>
<dbReference type="PANTHER" id="PTHR36852:SF1">
    <property type="entry name" value="PROTEIN GVPL 2"/>
    <property type="match status" value="1"/>
</dbReference>
<dbReference type="PANTHER" id="PTHR36852">
    <property type="entry name" value="PROTEIN GVPL 2"/>
    <property type="match status" value="1"/>
</dbReference>
<dbReference type="InterPro" id="IPR009430">
    <property type="entry name" value="GvpL/GvpF"/>
</dbReference>
<name>A0ABN0VZH6_9ACTN</name>
<organism evidence="4 5">
    <name type="scientific">Actinoallomurus spadix</name>
    <dbReference type="NCBI Taxonomy" id="79912"/>
    <lineage>
        <taxon>Bacteria</taxon>
        <taxon>Bacillati</taxon>
        <taxon>Actinomycetota</taxon>
        <taxon>Actinomycetes</taxon>
        <taxon>Streptosporangiales</taxon>
        <taxon>Thermomonosporaceae</taxon>
        <taxon>Actinoallomurus</taxon>
    </lineage>
</organism>
<dbReference type="Proteomes" id="UP001501822">
    <property type="component" value="Unassembled WGS sequence"/>
</dbReference>
<dbReference type="RefSeq" id="WP_252804584.1">
    <property type="nucleotide sequence ID" value="NZ_BAAABM010000007.1"/>
</dbReference>
<dbReference type="EMBL" id="BAAABM010000007">
    <property type="protein sequence ID" value="GAA0321216.1"/>
    <property type="molecule type" value="Genomic_DNA"/>
</dbReference>
<comment type="caution">
    <text evidence="4">The sequence shown here is derived from an EMBL/GenBank/DDBJ whole genome shotgun (WGS) entry which is preliminary data.</text>
</comment>
<evidence type="ECO:0000256" key="3">
    <source>
        <dbReference type="ARBA" id="ARBA00035643"/>
    </source>
</evidence>
<accession>A0ABN0VZH6</accession>
<evidence type="ECO:0000256" key="1">
    <source>
        <dbReference type="ARBA" id="ARBA00022987"/>
    </source>
</evidence>
<evidence type="ECO:0000313" key="4">
    <source>
        <dbReference type="EMBL" id="GAA0321216.1"/>
    </source>
</evidence>
<reference evidence="4 5" key="1">
    <citation type="journal article" date="2019" name="Int. J. Syst. Evol. Microbiol.">
        <title>The Global Catalogue of Microorganisms (GCM) 10K type strain sequencing project: providing services to taxonomists for standard genome sequencing and annotation.</title>
        <authorList>
            <consortium name="The Broad Institute Genomics Platform"/>
            <consortium name="The Broad Institute Genome Sequencing Center for Infectious Disease"/>
            <person name="Wu L."/>
            <person name="Ma J."/>
        </authorList>
    </citation>
    <scope>NUCLEOTIDE SEQUENCE [LARGE SCALE GENOMIC DNA]</scope>
    <source>
        <strain evidence="4 5">JCM 3146</strain>
    </source>
</reference>
<keyword evidence="5" id="KW-1185">Reference proteome</keyword>
<evidence type="ECO:0000256" key="2">
    <source>
        <dbReference type="ARBA" id="ARBA00035108"/>
    </source>
</evidence>
<keyword evidence="1" id="KW-0304">Gas vesicle</keyword>
<gene>
    <name evidence="4" type="ORF">GCM10010151_08690</name>
</gene>
<comment type="subcellular location">
    <subcellularLocation>
        <location evidence="2">Gas vesicle</location>
    </subcellularLocation>
</comment>
<sequence length="257" mass="28075">MADAGVYLYGVAQDLAPDVLRDLTGVAGVPVRAVADGGFTALVSTVDLEEFGETALRRNLESLQWLEATARAHHDVVDAVARTAPTAPVRIATVYRDDDRVRELLRERREELTEVLGRVVGRVEWGVKAYGTAEAAPEPPGAGDGADERPGMAYLRRRRLERQSREEASRRLAEQAQEIHATLSEYAVASRQHPPQDPRLSGHEGTMILNVAYLLDQDRAETLAAAADDLAARLPGVRIELTGPWPAYSFTELDATS</sequence>